<dbReference type="Gene3D" id="3.50.50.60">
    <property type="entry name" value="FAD/NAD(P)-binding domain"/>
    <property type="match status" value="1"/>
</dbReference>
<dbReference type="HOGENOM" id="CLU_002865_7_2_1"/>
<name>A0A074SGU5_9AGAM</name>
<keyword evidence="7" id="KW-0732">Signal</keyword>
<evidence type="ECO:0000256" key="6">
    <source>
        <dbReference type="PIRSR" id="PIRSR000137-2"/>
    </source>
</evidence>
<dbReference type="PANTHER" id="PTHR11552:SF147">
    <property type="entry name" value="CHOLINE DEHYDROGENASE, MITOCHONDRIAL"/>
    <property type="match status" value="1"/>
</dbReference>
<gene>
    <name evidence="9" type="ORF">V565_105020</name>
</gene>
<evidence type="ECO:0000259" key="8">
    <source>
        <dbReference type="PROSITE" id="PS00624"/>
    </source>
</evidence>
<dbReference type="OrthoDB" id="269227at2759"/>
<feature type="domain" description="Glucose-methanol-choline oxidoreductase N-terminal" evidence="8">
    <location>
        <begin position="330"/>
        <end position="344"/>
    </location>
</feature>
<dbReference type="GO" id="GO:0050660">
    <property type="term" value="F:flavin adenine dinucleotide binding"/>
    <property type="evidence" value="ECO:0007669"/>
    <property type="project" value="InterPro"/>
</dbReference>
<comment type="similarity">
    <text evidence="2">Belongs to the GMC oxidoreductase family.</text>
</comment>
<accession>A0A074SGU5</accession>
<protein>
    <submittedName>
        <fullName evidence="9">GMC oxidoreductase</fullName>
    </submittedName>
</protein>
<dbReference type="Proteomes" id="UP000027456">
    <property type="component" value="Unassembled WGS sequence"/>
</dbReference>
<feature type="binding site" evidence="6">
    <location>
        <position position="293"/>
    </location>
    <ligand>
        <name>FAD</name>
        <dbReference type="ChEBI" id="CHEBI:57692"/>
    </ligand>
</feature>
<dbReference type="Pfam" id="PF05199">
    <property type="entry name" value="GMC_oxred_C"/>
    <property type="match status" value="1"/>
</dbReference>
<dbReference type="InterPro" id="IPR007867">
    <property type="entry name" value="GMC_OxRtase_C"/>
</dbReference>
<dbReference type="InterPro" id="IPR012132">
    <property type="entry name" value="GMC_OxRdtase"/>
</dbReference>
<dbReference type="GO" id="GO:0016614">
    <property type="term" value="F:oxidoreductase activity, acting on CH-OH group of donors"/>
    <property type="evidence" value="ECO:0007669"/>
    <property type="project" value="InterPro"/>
</dbReference>
<evidence type="ECO:0000313" key="9">
    <source>
        <dbReference type="EMBL" id="KEP49227.1"/>
    </source>
</evidence>
<dbReference type="Gene3D" id="3.30.560.10">
    <property type="entry name" value="Glucose Oxidase, domain 3"/>
    <property type="match status" value="1"/>
</dbReference>
<reference evidence="9 10" key="1">
    <citation type="submission" date="2013-12" db="EMBL/GenBank/DDBJ databases">
        <authorList>
            <person name="Cubeta M."/>
            <person name="Pakala S."/>
            <person name="Fedorova N."/>
            <person name="Thomas E."/>
            <person name="Dean R."/>
            <person name="Jabaji S."/>
            <person name="Neate S."/>
            <person name="Toda T."/>
            <person name="Tavantzis S."/>
            <person name="Vilgalys R."/>
            <person name="Bharathan N."/>
            <person name="Pakala S."/>
            <person name="Losada L.S."/>
            <person name="Zafar N."/>
            <person name="Nierman W."/>
        </authorList>
    </citation>
    <scope>NUCLEOTIDE SEQUENCE [LARGE SCALE GENOMIC DNA]</scope>
    <source>
        <strain evidence="9 10">123E</strain>
    </source>
</reference>
<feature type="chain" id="PRO_5001700555" evidence="7">
    <location>
        <begin position="26"/>
        <end position="635"/>
    </location>
</feature>
<feature type="active site" description="Proton donor" evidence="5">
    <location>
        <position position="574"/>
    </location>
</feature>
<organism evidence="9 10">
    <name type="scientific">Rhizoctonia solani 123E</name>
    <dbReference type="NCBI Taxonomy" id="1423351"/>
    <lineage>
        <taxon>Eukaryota</taxon>
        <taxon>Fungi</taxon>
        <taxon>Dikarya</taxon>
        <taxon>Basidiomycota</taxon>
        <taxon>Agaricomycotina</taxon>
        <taxon>Agaricomycetes</taxon>
        <taxon>Cantharellales</taxon>
        <taxon>Ceratobasidiaceae</taxon>
        <taxon>Rhizoctonia</taxon>
    </lineage>
</organism>
<keyword evidence="10" id="KW-1185">Reference proteome</keyword>
<dbReference type="PANTHER" id="PTHR11552">
    <property type="entry name" value="GLUCOSE-METHANOL-CHOLINE GMC OXIDOREDUCTASE"/>
    <property type="match status" value="1"/>
</dbReference>
<dbReference type="EMBL" id="AZST01000389">
    <property type="protein sequence ID" value="KEP49227.1"/>
    <property type="molecule type" value="Genomic_DNA"/>
</dbReference>
<evidence type="ECO:0000256" key="1">
    <source>
        <dbReference type="ARBA" id="ARBA00001974"/>
    </source>
</evidence>
<evidence type="ECO:0000256" key="7">
    <source>
        <dbReference type="SAM" id="SignalP"/>
    </source>
</evidence>
<evidence type="ECO:0000256" key="5">
    <source>
        <dbReference type="PIRSR" id="PIRSR000137-1"/>
    </source>
</evidence>
<dbReference type="AlphaFoldDB" id="A0A074SGU5"/>
<evidence type="ECO:0000313" key="10">
    <source>
        <dbReference type="Proteomes" id="UP000027456"/>
    </source>
</evidence>
<evidence type="ECO:0000256" key="4">
    <source>
        <dbReference type="ARBA" id="ARBA00022827"/>
    </source>
</evidence>
<dbReference type="STRING" id="1423351.A0A074SGU5"/>
<evidence type="ECO:0000256" key="3">
    <source>
        <dbReference type="ARBA" id="ARBA00022630"/>
    </source>
</evidence>
<sequence length="635" mass="69124">MSMSPEMRRVALTVAGSAVVALAVAHLSQLAEQVVKKGLVENPEQVGMPAELVGVKTGEMDEDSFTYDFIIIGGGTAGSVLASRLSERTDFKVLLLEAGTSGIALPMSQIPAAYGQIMRSKHDWFLHTTPQAGCNNRELFWTRAKLLGGCSSSNAMMFHYGAASDYDEWASATNEPECKEWAFDQFIKYFQKFETFHPHPDFPLDESQRGKQGPVQTGFYGHFGDMARAFVSSCRSIGIPLNSDFNTAKGTLGVSKIMTYITSSFSRSSAEAAYLTPSVLARPNLTVATNAQVTKILFEGKRAVGVEFSRNKDAPRFRAKVNKEVIISAGAVHTPHILMNSGVGPADDLTKHNIQVIQNLPGVGDHLMDHPIVVSRFRTRPGYSLNFLNSKINNTFSAKLKRSKAIVQYLLTKSGPLTTNLAEAACFFRSDDPKLFPGLPALDKDSTSGHNAPDLELIVMPIAFKNHGLEPVPNGDLMTIGTVALRPTCTGKITLRSNDPFDPPVIDPNYLGTQHDVDVLVRGMRVALRLSQEEPLRSIIDQTDRTPELDLKLLGADDATLAKEVRERVETIYHPTSTAQIGSVVDARLRVYGMDGLRVADCSVMPNIISGHTEAPALAIGEKAADIIKSTYPTT</sequence>
<keyword evidence="4 6" id="KW-0274">FAD</keyword>
<dbReference type="PIRSF" id="PIRSF000137">
    <property type="entry name" value="Alcohol_oxidase"/>
    <property type="match status" value="1"/>
</dbReference>
<dbReference type="Pfam" id="PF00732">
    <property type="entry name" value="GMC_oxred_N"/>
    <property type="match status" value="1"/>
</dbReference>
<dbReference type="InterPro" id="IPR000172">
    <property type="entry name" value="GMC_OxRdtase_N"/>
</dbReference>
<dbReference type="SUPFAM" id="SSF54373">
    <property type="entry name" value="FAD-linked reductases, C-terminal domain"/>
    <property type="match status" value="1"/>
</dbReference>
<dbReference type="PROSITE" id="PS00624">
    <property type="entry name" value="GMC_OXRED_2"/>
    <property type="match status" value="1"/>
</dbReference>
<evidence type="ECO:0000256" key="2">
    <source>
        <dbReference type="ARBA" id="ARBA00010790"/>
    </source>
</evidence>
<proteinExistence type="inferred from homology"/>
<dbReference type="InterPro" id="IPR036188">
    <property type="entry name" value="FAD/NAD-bd_sf"/>
</dbReference>
<keyword evidence="3" id="KW-0285">Flavoprotein</keyword>
<comment type="caution">
    <text evidence="9">The sequence shown here is derived from an EMBL/GenBank/DDBJ whole genome shotgun (WGS) entry which is preliminary data.</text>
</comment>
<feature type="active site" description="Proton acceptor" evidence="5">
    <location>
        <position position="612"/>
    </location>
</feature>
<feature type="signal peptide" evidence="7">
    <location>
        <begin position="1"/>
        <end position="25"/>
    </location>
</feature>
<dbReference type="SUPFAM" id="SSF51905">
    <property type="entry name" value="FAD/NAD(P)-binding domain"/>
    <property type="match status" value="1"/>
</dbReference>
<comment type="cofactor">
    <cofactor evidence="1 6">
        <name>FAD</name>
        <dbReference type="ChEBI" id="CHEBI:57692"/>
    </cofactor>
</comment>